<keyword evidence="3" id="KW-1185">Reference proteome</keyword>
<keyword evidence="1" id="KW-0812">Transmembrane</keyword>
<reference evidence="2 3" key="1">
    <citation type="submission" date="2024-01" db="EMBL/GenBank/DDBJ databases">
        <title>The genomes of 5 underutilized Papilionoideae crops provide insights into root nodulation and disease resistanc.</title>
        <authorList>
            <person name="Yuan L."/>
        </authorList>
    </citation>
    <scope>NUCLEOTIDE SEQUENCE [LARGE SCALE GENOMIC DNA]</scope>
    <source>
        <strain evidence="2">ZHUSHIDOU_FW_LH</strain>
        <tissue evidence="2">Leaf</tissue>
    </source>
</reference>
<feature type="transmembrane region" description="Helical" evidence="1">
    <location>
        <begin position="24"/>
        <end position="49"/>
    </location>
</feature>
<dbReference type="AlphaFoldDB" id="A0AAN9HSF5"/>
<comment type="caution">
    <text evidence="2">The sequence shown here is derived from an EMBL/GenBank/DDBJ whole genome shotgun (WGS) entry which is preliminary data.</text>
</comment>
<keyword evidence="1" id="KW-0472">Membrane</keyword>
<sequence length="71" mass="8079">MIHLIAFEIICHCSGEAQSPELGIITFVWITMLSSLFIIYSLFNFLLFLNILPLSFSAQVNAHALADFFFH</sequence>
<dbReference type="Proteomes" id="UP001372338">
    <property type="component" value="Unassembled WGS sequence"/>
</dbReference>
<keyword evidence="1" id="KW-1133">Transmembrane helix</keyword>
<gene>
    <name evidence="2" type="ORF">RIF29_36703</name>
</gene>
<accession>A0AAN9HSF5</accession>
<organism evidence="2 3">
    <name type="scientific">Crotalaria pallida</name>
    <name type="common">Smooth rattlebox</name>
    <name type="synonym">Crotalaria striata</name>
    <dbReference type="NCBI Taxonomy" id="3830"/>
    <lineage>
        <taxon>Eukaryota</taxon>
        <taxon>Viridiplantae</taxon>
        <taxon>Streptophyta</taxon>
        <taxon>Embryophyta</taxon>
        <taxon>Tracheophyta</taxon>
        <taxon>Spermatophyta</taxon>
        <taxon>Magnoliopsida</taxon>
        <taxon>eudicotyledons</taxon>
        <taxon>Gunneridae</taxon>
        <taxon>Pentapetalae</taxon>
        <taxon>rosids</taxon>
        <taxon>fabids</taxon>
        <taxon>Fabales</taxon>
        <taxon>Fabaceae</taxon>
        <taxon>Papilionoideae</taxon>
        <taxon>50 kb inversion clade</taxon>
        <taxon>genistoids sensu lato</taxon>
        <taxon>core genistoids</taxon>
        <taxon>Crotalarieae</taxon>
        <taxon>Crotalaria</taxon>
    </lineage>
</organism>
<evidence type="ECO:0000313" key="2">
    <source>
        <dbReference type="EMBL" id="KAK7252621.1"/>
    </source>
</evidence>
<evidence type="ECO:0000256" key="1">
    <source>
        <dbReference type="SAM" id="Phobius"/>
    </source>
</evidence>
<dbReference type="EMBL" id="JAYWIO010000007">
    <property type="protein sequence ID" value="KAK7252621.1"/>
    <property type="molecule type" value="Genomic_DNA"/>
</dbReference>
<evidence type="ECO:0000313" key="3">
    <source>
        <dbReference type="Proteomes" id="UP001372338"/>
    </source>
</evidence>
<protein>
    <submittedName>
        <fullName evidence="2">Uncharacterized protein</fullName>
    </submittedName>
</protein>
<name>A0AAN9HSF5_CROPI</name>
<proteinExistence type="predicted"/>